<protein>
    <submittedName>
        <fullName evidence="1">Uncharacterized protein</fullName>
    </submittedName>
</protein>
<dbReference type="EMBL" id="JBHSMI010000052">
    <property type="protein sequence ID" value="MFC5406234.1"/>
    <property type="molecule type" value="Genomic_DNA"/>
</dbReference>
<evidence type="ECO:0000313" key="2">
    <source>
        <dbReference type="Proteomes" id="UP001596113"/>
    </source>
</evidence>
<dbReference type="Proteomes" id="UP001596113">
    <property type="component" value="Unassembled WGS sequence"/>
</dbReference>
<evidence type="ECO:0000313" key="1">
    <source>
        <dbReference type="EMBL" id="MFC5406234.1"/>
    </source>
</evidence>
<proteinExistence type="predicted"/>
<accession>A0ABW0I087</accession>
<organism evidence="1 2">
    <name type="scientific">Cohnella soli</name>
    <dbReference type="NCBI Taxonomy" id="425005"/>
    <lineage>
        <taxon>Bacteria</taxon>
        <taxon>Bacillati</taxon>
        <taxon>Bacillota</taxon>
        <taxon>Bacilli</taxon>
        <taxon>Bacillales</taxon>
        <taxon>Paenibacillaceae</taxon>
        <taxon>Cohnella</taxon>
    </lineage>
</organism>
<reference evidence="2" key="1">
    <citation type="journal article" date="2019" name="Int. J. Syst. Evol. Microbiol.">
        <title>The Global Catalogue of Microorganisms (GCM) 10K type strain sequencing project: providing services to taxonomists for standard genome sequencing and annotation.</title>
        <authorList>
            <consortium name="The Broad Institute Genomics Platform"/>
            <consortium name="The Broad Institute Genome Sequencing Center for Infectious Disease"/>
            <person name="Wu L."/>
            <person name="Ma J."/>
        </authorList>
    </citation>
    <scope>NUCLEOTIDE SEQUENCE [LARGE SCALE GENOMIC DNA]</scope>
    <source>
        <strain evidence="2">CGMCC 1.18575</strain>
    </source>
</reference>
<keyword evidence="2" id="KW-1185">Reference proteome</keyword>
<comment type="caution">
    <text evidence="1">The sequence shown here is derived from an EMBL/GenBank/DDBJ whole genome shotgun (WGS) entry which is preliminary data.</text>
</comment>
<dbReference type="RefSeq" id="WP_378138246.1">
    <property type="nucleotide sequence ID" value="NZ_JBHSMI010000052.1"/>
</dbReference>
<sequence>MARGTHRDWLVSGETIGIVDAPSHVGKVSYSLTYDAENRQIIGNIELVADSSAEWLILHIRLPESHKATNIHSSTGLTLHSEGTEIMWDRPSGQTKFTINVDSI</sequence>
<name>A0ABW0I087_9BACL</name>
<gene>
    <name evidence="1" type="ORF">ACFPOF_26130</name>
</gene>